<accession>A0ABW3SBM7</accession>
<keyword evidence="2 3" id="KW-0326">Glycosidase</keyword>
<feature type="domain" description="Glycoside hydrolase family 5" evidence="4">
    <location>
        <begin position="83"/>
        <end position="326"/>
    </location>
</feature>
<name>A0ABW3SBM7_9BACL</name>
<evidence type="ECO:0000256" key="3">
    <source>
        <dbReference type="RuleBase" id="RU361153"/>
    </source>
</evidence>
<dbReference type="Gene3D" id="3.20.20.80">
    <property type="entry name" value="Glycosidases"/>
    <property type="match status" value="1"/>
</dbReference>
<gene>
    <name evidence="5" type="ORF">ACFQ2Z_12560</name>
</gene>
<dbReference type="EMBL" id="JBHTKZ010000022">
    <property type="protein sequence ID" value="MFD1182196.1"/>
    <property type="molecule type" value="Genomic_DNA"/>
</dbReference>
<reference evidence="6" key="1">
    <citation type="journal article" date="2019" name="Int. J. Syst. Evol. Microbiol.">
        <title>The Global Catalogue of Microorganisms (GCM) 10K type strain sequencing project: providing services to taxonomists for standard genome sequencing and annotation.</title>
        <authorList>
            <consortium name="The Broad Institute Genomics Platform"/>
            <consortium name="The Broad Institute Genome Sequencing Center for Infectious Disease"/>
            <person name="Wu L."/>
            <person name="Ma J."/>
        </authorList>
    </citation>
    <scope>NUCLEOTIDE SEQUENCE [LARGE SCALE GENOMIC DNA]</scope>
    <source>
        <strain evidence="6">CCUG 48216</strain>
    </source>
</reference>
<evidence type="ECO:0000313" key="5">
    <source>
        <dbReference type="EMBL" id="MFD1182196.1"/>
    </source>
</evidence>
<dbReference type="Pfam" id="PF00150">
    <property type="entry name" value="Cellulase"/>
    <property type="match status" value="1"/>
</dbReference>
<evidence type="ECO:0000256" key="2">
    <source>
        <dbReference type="ARBA" id="ARBA00023295"/>
    </source>
</evidence>
<proteinExistence type="inferred from homology"/>
<evidence type="ECO:0000256" key="1">
    <source>
        <dbReference type="ARBA" id="ARBA00022801"/>
    </source>
</evidence>
<protein>
    <submittedName>
        <fullName evidence="5">Glycoside hydrolase family 5 protein</fullName>
        <ecNumber evidence="5">3.2.1.-</ecNumber>
    </submittedName>
</protein>
<organism evidence="5 6">
    <name type="scientific">Paenibacillus timonensis</name>
    <dbReference type="NCBI Taxonomy" id="225915"/>
    <lineage>
        <taxon>Bacteria</taxon>
        <taxon>Bacillati</taxon>
        <taxon>Bacillota</taxon>
        <taxon>Bacilli</taxon>
        <taxon>Bacillales</taxon>
        <taxon>Paenibacillaceae</taxon>
        <taxon>Paenibacillus</taxon>
    </lineage>
</organism>
<dbReference type="InterPro" id="IPR050386">
    <property type="entry name" value="Glycosyl_hydrolase_5"/>
</dbReference>
<dbReference type="PANTHER" id="PTHR31297">
    <property type="entry name" value="GLUCAN ENDO-1,6-BETA-GLUCOSIDASE B"/>
    <property type="match status" value="1"/>
</dbReference>
<dbReference type="InterPro" id="IPR017853">
    <property type="entry name" value="GH"/>
</dbReference>
<keyword evidence="6" id="KW-1185">Reference proteome</keyword>
<evidence type="ECO:0000313" key="6">
    <source>
        <dbReference type="Proteomes" id="UP001597211"/>
    </source>
</evidence>
<dbReference type="SUPFAM" id="SSF51445">
    <property type="entry name" value="(Trans)glycosidases"/>
    <property type="match status" value="1"/>
</dbReference>
<keyword evidence="1 3" id="KW-0378">Hydrolase</keyword>
<sequence>MHEKTDRSRVKGFLRAEGTRIVNGDGEEILLTGWGLGNWLLCEGYMWKSHSSRFDRPRRIEAVIREAAGSSYAEQFWKRFRDNYVTREDIRLMAEQGYNSVRIPFGWRILMEDEPGIRWKEDGFALIDRCLDWCEEFGLYAFLDLHGAPGGQTGANIDDSVDDFPRLFTDEDSWNKGIELWKELARRYRDRWIVGGYDLLNEPVRPGLMEGKHEDYLVRRLAAFYEEVIAAIREIDDRHLLSVEGHHWATNTAVFYKRYDPNMVIHFHRYACKPGKEAYEEFLALSEALDLPLWLGETGENDLEWFAAMYPLALSLGIGYNLWPWKKMERATSPYTVNQPEGWDEFLAYAEGGARPSYERVQQILDAYLENIKVENCTPRPEVTAAVFRQPGCRVRGTDFDELPGRGISFSGGRMEGNLYKYRAKTGMKIVPINGEPQPKKFGFDSGWQNLALELTDGEFAAYSFCGIDAGNTVKLELVCREAAIVTIMQDGESARGAVAKQRSMPRQRLACAGSRFRARRQRAGRPNRIAFHHGGIKGLTLFAAHDILYLVAAKKS</sequence>
<dbReference type="GO" id="GO:0016798">
    <property type="term" value="F:hydrolase activity, acting on glycosyl bonds"/>
    <property type="evidence" value="ECO:0007669"/>
    <property type="project" value="UniProtKB-KW"/>
</dbReference>
<comment type="similarity">
    <text evidence="3">Belongs to the glycosyl hydrolase 5 (cellulase A) family.</text>
</comment>
<dbReference type="PANTHER" id="PTHR31297:SF13">
    <property type="entry name" value="PUTATIVE-RELATED"/>
    <property type="match status" value="1"/>
</dbReference>
<evidence type="ECO:0000259" key="4">
    <source>
        <dbReference type="Pfam" id="PF00150"/>
    </source>
</evidence>
<dbReference type="RefSeq" id="WP_240269420.1">
    <property type="nucleotide sequence ID" value="NZ_JAKSXN010000025.1"/>
</dbReference>
<dbReference type="Proteomes" id="UP001597211">
    <property type="component" value="Unassembled WGS sequence"/>
</dbReference>
<dbReference type="InterPro" id="IPR001547">
    <property type="entry name" value="Glyco_hydro_5"/>
</dbReference>
<dbReference type="EC" id="3.2.1.-" evidence="5"/>
<comment type="caution">
    <text evidence="5">The sequence shown here is derived from an EMBL/GenBank/DDBJ whole genome shotgun (WGS) entry which is preliminary data.</text>
</comment>